<name>A0A9P9ERK2_9HYPO</name>
<evidence type="ECO:0000313" key="4">
    <source>
        <dbReference type="EMBL" id="KAH7142217.1"/>
    </source>
</evidence>
<dbReference type="PRINTS" id="PR00080">
    <property type="entry name" value="SDRFAMILY"/>
</dbReference>
<sequence length="260" mass="27360">MATFQGKVIAVSGAASGIGLSTAKILYARGASLALCDIRKDVLDQVKDDILQQGVVDGQKITTLGVDITNTAHVNKWIDQAIQDFGQLDGAANIAGTVYLDELIGDTSDESWERIMSINSTGTFKALRAQLPRLPPGSSIVTVSSLAGLGGAPHMAAYGASKHAVIGLTQTAAVEYGTKGIRVNSVAPSAIATPLALGFFKEEDKHKFSANRSCLKRVAQPEEVAKVIIFLLSDEASYITGSVINVDAGWTVNTPVDFKI</sequence>
<dbReference type="AlphaFoldDB" id="A0A9P9ERK2"/>
<reference evidence="4" key="1">
    <citation type="journal article" date="2021" name="Nat. Commun.">
        <title>Genetic determinants of endophytism in the Arabidopsis root mycobiome.</title>
        <authorList>
            <person name="Mesny F."/>
            <person name="Miyauchi S."/>
            <person name="Thiergart T."/>
            <person name="Pickel B."/>
            <person name="Atanasova L."/>
            <person name="Karlsson M."/>
            <person name="Huettel B."/>
            <person name="Barry K.W."/>
            <person name="Haridas S."/>
            <person name="Chen C."/>
            <person name="Bauer D."/>
            <person name="Andreopoulos W."/>
            <person name="Pangilinan J."/>
            <person name="LaButti K."/>
            <person name="Riley R."/>
            <person name="Lipzen A."/>
            <person name="Clum A."/>
            <person name="Drula E."/>
            <person name="Henrissat B."/>
            <person name="Kohler A."/>
            <person name="Grigoriev I.V."/>
            <person name="Martin F.M."/>
            <person name="Hacquard S."/>
        </authorList>
    </citation>
    <scope>NUCLEOTIDE SEQUENCE</scope>
    <source>
        <strain evidence="4">MPI-CAGE-AT-0147</strain>
    </source>
</reference>
<dbReference type="EMBL" id="JAGMUV010000010">
    <property type="protein sequence ID" value="KAH7142217.1"/>
    <property type="molecule type" value="Genomic_DNA"/>
</dbReference>
<dbReference type="Pfam" id="PF13561">
    <property type="entry name" value="adh_short_C2"/>
    <property type="match status" value="1"/>
</dbReference>
<evidence type="ECO:0000256" key="2">
    <source>
        <dbReference type="ARBA" id="ARBA00022857"/>
    </source>
</evidence>
<dbReference type="PROSITE" id="PS00061">
    <property type="entry name" value="ADH_SHORT"/>
    <property type="match status" value="1"/>
</dbReference>
<dbReference type="Proteomes" id="UP000738349">
    <property type="component" value="Unassembled WGS sequence"/>
</dbReference>
<gene>
    <name evidence="4" type="ORF">EDB81DRAFT_948353</name>
</gene>
<accession>A0A9P9ERK2</accession>
<evidence type="ECO:0000256" key="3">
    <source>
        <dbReference type="ARBA" id="ARBA00023002"/>
    </source>
</evidence>
<evidence type="ECO:0000313" key="5">
    <source>
        <dbReference type="Proteomes" id="UP000738349"/>
    </source>
</evidence>
<dbReference type="PANTHER" id="PTHR24321">
    <property type="entry name" value="DEHYDROGENASES, SHORT CHAIN"/>
    <property type="match status" value="1"/>
</dbReference>
<dbReference type="PRINTS" id="PR00081">
    <property type="entry name" value="GDHRDH"/>
</dbReference>
<dbReference type="SUPFAM" id="SSF51735">
    <property type="entry name" value="NAD(P)-binding Rossmann-fold domains"/>
    <property type="match status" value="1"/>
</dbReference>
<dbReference type="InterPro" id="IPR020904">
    <property type="entry name" value="Sc_DH/Rdtase_CS"/>
</dbReference>
<organism evidence="4 5">
    <name type="scientific">Dactylonectria macrodidyma</name>
    <dbReference type="NCBI Taxonomy" id="307937"/>
    <lineage>
        <taxon>Eukaryota</taxon>
        <taxon>Fungi</taxon>
        <taxon>Dikarya</taxon>
        <taxon>Ascomycota</taxon>
        <taxon>Pezizomycotina</taxon>
        <taxon>Sordariomycetes</taxon>
        <taxon>Hypocreomycetidae</taxon>
        <taxon>Hypocreales</taxon>
        <taxon>Nectriaceae</taxon>
        <taxon>Dactylonectria</taxon>
    </lineage>
</organism>
<protein>
    <submittedName>
        <fullName evidence="4">Uncharacterized protein</fullName>
    </submittedName>
</protein>
<keyword evidence="5" id="KW-1185">Reference proteome</keyword>
<dbReference type="FunFam" id="3.40.50.720:FF:000084">
    <property type="entry name" value="Short-chain dehydrogenase reductase"/>
    <property type="match status" value="1"/>
</dbReference>
<evidence type="ECO:0000256" key="1">
    <source>
        <dbReference type="ARBA" id="ARBA00006484"/>
    </source>
</evidence>
<keyword evidence="3" id="KW-0560">Oxidoreductase</keyword>
<proteinExistence type="inferred from homology"/>
<comment type="caution">
    <text evidence="4">The sequence shown here is derived from an EMBL/GenBank/DDBJ whole genome shotgun (WGS) entry which is preliminary data.</text>
</comment>
<dbReference type="InterPro" id="IPR002347">
    <property type="entry name" value="SDR_fam"/>
</dbReference>
<dbReference type="GO" id="GO:0016491">
    <property type="term" value="F:oxidoreductase activity"/>
    <property type="evidence" value="ECO:0007669"/>
    <property type="project" value="UniProtKB-KW"/>
</dbReference>
<dbReference type="CDD" id="cd05233">
    <property type="entry name" value="SDR_c"/>
    <property type="match status" value="1"/>
</dbReference>
<dbReference type="InterPro" id="IPR036291">
    <property type="entry name" value="NAD(P)-bd_dom_sf"/>
</dbReference>
<keyword evidence="2" id="KW-0521">NADP</keyword>
<dbReference type="OrthoDB" id="1669814at2759"/>
<dbReference type="Gene3D" id="3.40.50.720">
    <property type="entry name" value="NAD(P)-binding Rossmann-like Domain"/>
    <property type="match status" value="1"/>
</dbReference>
<dbReference type="PANTHER" id="PTHR24321:SF8">
    <property type="entry name" value="ESTRADIOL 17-BETA-DEHYDROGENASE 8-RELATED"/>
    <property type="match status" value="1"/>
</dbReference>
<comment type="similarity">
    <text evidence="1">Belongs to the short-chain dehydrogenases/reductases (SDR) family.</text>
</comment>